<proteinExistence type="predicted"/>
<gene>
    <name evidence="1" type="ORF">DSO57_1005993</name>
</gene>
<comment type="caution">
    <text evidence="1">The sequence shown here is derived from an EMBL/GenBank/DDBJ whole genome shotgun (WGS) entry which is preliminary data.</text>
</comment>
<reference evidence="1" key="1">
    <citation type="submission" date="2022-04" db="EMBL/GenBank/DDBJ databases">
        <title>Genome of the entomopathogenic fungus Entomophthora muscae.</title>
        <authorList>
            <person name="Elya C."/>
            <person name="Lovett B.R."/>
            <person name="Lee E."/>
            <person name="Macias A.M."/>
            <person name="Hajek A.E."/>
            <person name="De Bivort B.L."/>
            <person name="Kasson M.T."/>
            <person name="De Fine Licht H.H."/>
            <person name="Stajich J.E."/>
        </authorList>
    </citation>
    <scope>NUCLEOTIDE SEQUENCE</scope>
    <source>
        <strain evidence="1">Berkeley</strain>
    </source>
</reference>
<organism evidence="1 2">
    <name type="scientific">Entomophthora muscae</name>
    <dbReference type="NCBI Taxonomy" id="34485"/>
    <lineage>
        <taxon>Eukaryota</taxon>
        <taxon>Fungi</taxon>
        <taxon>Fungi incertae sedis</taxon>
        <taxon>Zoopagomycota</taxon>
        <taxon>Entomophthoromycotina</taxon>
        <taxon>Entomophthoromycetes</taxon>
        <taxon>Entomophthorales</taxon>
        <taxon>Entomophthoraceae</taxon>
        <taxon>Entomophthora</taxon>
    </lineage>
</organism>
<sequence>MLVELMAVKKHNNILLVCDAGKYPHLVSPIIEKAKRILSSCTPLDPKRTHIQELTPTRIPSPVCMTKRGMQREDTLSPRTRREQLLDAKFEDDSFDQKVDTPQESEPIQMVSPKVSIETVPKIIHPLSSQSPLPDDVLLTPVKYPHQFCVSSPEHPDMEIKSLVEYISFINSPMNTDCNTYSTDKPNYIFPLPPKNIPTIQLPGVLVAKAEAQKLSTQAIRLLKISTSKSHGQNSVRLVLSFPRPSRMKSWEPDLVERSHSYWKNQELLRILQW</sequence>
<dbReference type="EMBL" id="QTSX02004987">
    <property type="protein sequence ID" value="KAJ9062871.1"/>
    <property type="molecule type" value="Genomic_DNA"/>
</dbReference>
<protein>
    <submittedName>
        <fullName evidence="1">Uncharacterized protein</fullName>
    </submittedName>
</protein>
<dbReference type="Proteomes" id="UP001165960">
    <property type="component" value="Unassembled WGS sequence"/>
</dbReference>
<evidence type="ECO:0000313" key="2">
    <source>
        <dbReference type="Proteomes" id="UP001165960"/>
    </source>
</evidence>
<name>A0ACC2SL30_9FUNG</name>
<evidence type="ECO:0000313" key="1">
    <source>
        <dbReference type="EMBL" id="KAJ9062871.1"/>
    </source>
</evidence>
<accession>A0ACC2SL30</accession>
<keyword evidence="2" id="KW-1185">Reference proteome</keyword>